<proteinExistence type="predicted"/>
<organism evidence="1">
    <name type="scientific">marine sediment metagenome</name>
    <dbReference type="NCBI Taxonomy" id="412755"/>
    <lineage>
        <taxon>unclassified sequences</taxon>
        <taxon>metagenomes</taxon>
        <taxon>ecological metagenomes</taxon>
    </lineage>
</organism>
<comment type="caution">
    <text evidence="1">The sequence shown here is derived from an EMBL/GenBank/DDBJ whole genome shotgun (WGS) entry which is preliminary data.</text>
</comment>
<name>X1SU20_9ZZZZ</name>
<evidence type="ECO:0000313" key="1">
    <source>
        <dbReference type="EMBL" id="GAI96547.1"/>
    </source>
</evidence>
<dbReference type="AlphaFoldDB" id="X1SU20"/>
<dbReference type="EMBL" id="BARW01015591">
    <property type="protein sequence ID" value="GAI96547.1"/>
    <property type="molecule type" value="Genomic_DNA"/>
</dbReference>
<reference evidence="1" key="1">
    <citation type="journal article" date="2014" name="Front. Microbiol.">
        <title>High frequency of phylogenetically diverse reductive dehalogenase-homologous genes in deep subseafloor sedimentary metagenomes.</title>
        <authorList>
            <person name="Kawai M."/>
            <person name="Futagami T."/>
            <person name="Toyoda A."/>
            <person name="Takaki Y."/>
            <person name="Nishi S."/>
            <person name="Hori S."/>
            <person name="Arai W."/>
            <person name="Tsubouchi T."/>
            <person name="Morono Y."/>
            <person name="Uchiyama I."/>
            <person name="Ito T."/>
            <person name="Fujiyama A."/>
            <person name="Inagaki F."/>
            <person name="Takami H."/>
        </authorList>
    </citation>
    <scope>NUCLEOTIDE SEQUENCE</scope>
    <source>
        <strain evidence="1">Expedition CK06-06</strain>
    </source>
</reference>
<gene>
    <name evidence="1" type="ORF">S12H4_27323</name>
</gene>
<protein>
    <submittedName>
        <fullName evidence="1">Uncharacterized protein</fullName>
    </submittedName>
</protein>
<feature type="non-terminal residue" evidence="1">
    <location>
        <position position="72"/>
    </location>
</feature>
<accession>X1SU20</accession>
<sequence length="72" mass="7761">MGLNELPWLGSVSIMSAGTDSDDGAHVHHGNLVSLSHQEHAIEASRAYFVTIYVDQLLAADYDILVEPPALT</sequence>